<sequence length="147" mass="15413">MLLCKYIVFSPLSRIFCICRRGRADLQRVRDLLPQRASPGAAPAEEAPLHVLHLRHGVRRPHAPGDAQGDPGPLVRLRAEGEEGPGGVRLLGGGAGGAQDLQQEERGRTQEAAALMVAGLLPGLQAEAAAAAGVHTEVVKITLSAVK</sequence>
<evidence type="ECO:0000313" key="3">
    <source>
        <dbReference type="Proteomes" id="UP001054945"/>
    </source>
</evidence>
<dbReference type="Proteomes" id="UP001054945">
    <property type="component" value="Unassembled WGS sequence"/>
</dbReference>
<evidence type="ECO:0000313" key="2">
    <source>
        <dbReference type="EMBL" id="GIY93856.1"/>
    </source>
</evidence>
<dbReference type="EMBL" id="BPLR01000318">
    <property type="protein sequence ID" value="GIY93856.1"/>
    <property type="molecule type" value="Genomic_DNA"/>
</dbReference>
<evidence type="ECO:0000256" key="1">
    <source>
        <dbReference type="SAM" id="MobiDB-lite"/>
    </source>
</evidence>
<protein>
    <submittedName>
        <fullName evidence="2">Uncharacterized protein</fullName>
    </submittedName>
</protein>
<feature type="compositionally biased region" description="Gly residues" evidence="1">
    <location>
        <begin position="86"/>
        <end position="97"/>
    </location>
</feature>
<proteinExistence type="predicted"/>
<organism evidence="2 3">
    <name type="scientific">Caerostris extrusa</name>
    <name type="common">Bark spider</name>
    <name type="synonym">Caerostris bankana</name>
    <dbReference type="NCBI Taxonomy" id="172846"/>
    <lineage>
        <taxon>Eukaryota</taxon>
        <taxon>Metazoa</taxon>
        <taxon>Ecdysozoa</taxon>
        <taxon>Arthropoda</taxon>
        <taxon>Chelicerata</taxon>
        <taxon>Arachnida</taxon>
        <taxon>Araneae</taxon>
        <taxon>Araneomorphae</taxon>
        <taxon>Entelegynae</taxon>
        <taxon>Araneoidea</taxon>
        <taxon>Araneidae</taxon>
        <taxon>Caerostris</taxon>
    </lineage>
</organism>
<gene>
    <name evidence="2" type="ORF">CEXT_99961</name>
</gene>
<keyword evidence="3" id="KW-1185">Reference proteome</keyword>
<comment type="caution">
    <text evidence="2">The sequence shown here is derived from an EMBL/GenBank/DDBJ whole genome shotgun (WGS) entry which is preliminary data.</text>
</comment>
<dbReference type="AlphaFoldDB" id="A0AAV4XIR5"/>
<feature type="region of interest" description="Disordered" evidence="1">
    <location>
        <begin position="86"/>
        <end position="105"/>
    </location>
</feature>
<accession>A0AAV4XIR5</accession>
<reference evidence="2 3" key="1">
    <citation type="submission" date="2021-06" db="EMBL/GenBank/DDBJ databases">
        <title>Caerostris extrusa draft genome.</title>
        <authorList>
            <person name="Kono N."/>
            <person name="Arakawa K."/>
        </authorList>
    </citation>
    <scope>NUCLEOTIDE SEQUENCE [LARGE SCALE GENOMIC DNA]</scope>
</reference>
<name>A0AAV4XIR5_CAEEX</name>